<keyword evidence="7 10" id="KW-0784">Thiamine biosynthesis</keyword>
<dbReference type="Proteomes" id="UP000524246">
    <property type="component" value="Unassembled WGS sequence"/>
</dbReference>
<comment type="subunit">
    <text evidence="3 10">Homodimer.</text>
</comment>
<dbReference type="GO" id="GO:0030976">
    <property type="term" value="F:thiamine pyrophosphate binding"/>
    <property type="evidence" value="ECO:0007669"/>
    <property type="project" value="UniProtKB-UniRule"/>
</dbReference>
<evidence type="ECO:0000256" key="8">
    <source>
        <dbReference type="ARBA" id="ARBA00023052"/>
    </source>
</evidence>
<evidence type="ECO:0000256" key="5">
    <source>
        <dbReference type="ARBA" id="ARBA00022723"/>
    </source>
</evidence>
<dbReference type="SMART" id="SM00861">
    <property type="entry name" value="Transket_pyr"/>
    <property type="match status" value="1"/>
</dbReference>
<feature type="binding site" evidence="10">
    <location>
        <position position="146"/>
    </location>
    <ligand>
        <name>Mg(2+)</name>
        <dbReference type="ChEBI" id="CHEBI:18420"/>
    </ligand>
</feature>
<dbReference type="HAMAP" id="MF_00315">
    <property type="entry name" value="DXP_synth"/>
    <property type="match status" value="1"/>
</dbReference>
<proteinExistence type="inferred from homology"/>
<evidence type="ECO:0000313" key="12">
    <source>
        <dbReference type="EMBL" id="NMC63156.1"/>
    </source>
</evidence>
<dbReference type="Gene3D" id="3.40.50.920">
    <property type="match status" value="1"/>
</dbReference>
<dbReference type="CDD" id="cd02007">
    <property type="entry name" value="TPP_DXS"/>
    <property type="match status" value="1"/>
</dbReference>
<dbReference type="InterPro" id="IPR029061">
    <property type="entry name" value="THDP-binding"/>
</dbReference>
<dbReference type="PROSITE" id="PS00802">
    <property type="entry name" value="TRANSKETOLASE_2"/>
    <property type="match status" value="1"/>
</dbReference>
<dbReference type="SUPFAM" id="SSF52518">
    <property type="entry name" value="Thiamin diphosphate-binding fold (THDP-binding)"/>
    <property type="match status" value="2"/>
</dbReference>
<feature type="binding site" evidence="10">
    <location>
        <position position="287"/>
    </location>
    <ligand>
        <name>thiamine diphosphate</name>
        <dbReference type="ChEBI" id="CHEBI:58937"/>
    </ligand>
</feature>
<evidence type="ECO:0000256" key="10">
    <source>
        <dbReference type="HAMAP-Rule" id="MF_00315"/>
    </source>
</evidence>
<dbReference type="PANTHER" id="PTHR43322:SF5">
    <property type="entry name" value="1-DEOXY-D-XYLULOSE-5-PHOSPHATE SYNTHASE, CHLOROPLASTIC"/>
    <property type="match status" value="1"/>
</dbReference>
<evidence type="ECO:0000259" key="11">
    <source>
        <dbReference type="SMART" id="SM00861"/>
    </source>
</evidence>
<dbReference type="GO" id="GO:0005829">
    <property type="term" value="C:cytosol"/>
    <property type="evidence" value="ECO:0007669"/>
    <property type="project" value="TreeGrafter"/>
</dbReference>
<feature type="binding site" evidence="10">
    <location>
        <position position="369"/>
    </location>
    <ligand>
        <name>thiamine diphosphate</name>
        <dbReference type="ChEBI" id="CHEBI:58937"/>
    </ligand>
</feature>
<dbReference type="GO" id="GO:0000287">
    <property type="term" value="F:magnesium ion binding"/>
    <property type="evidence" value="ECO:0007669"/>
    <property type="project" value="UniProtKB-UniRule"/>
</dbReference>
<evidence type="ECO:0000256" key="3">
    <source>
        <dbReference type="ARBA" id="ARBA00011738"/>
    </source>
</evidence>
<feature type="binding site" evidence="10">
    <location>
        <position position="176"/>
    </location>
    <ligand>
        <name>thiamine diphosphate</name>
        <dbReference type="ChEBI" id="CHEBI:58937"/>
    </ligand>
</feature>
<dbReference type="UniPathway" id="UPA00064">
    <property type="reaction ID" value="UER00091"/>
</dbReference>
<dbReference type="Pfam" id="PF02780">
    <property type="entry name" value="Transketolase_C"/>
    <property type="match status" value="1"/>
</dbReference>
<evidence type="ECO:0000256" key="9">
    <source>
        <dbReference type="ARBA" id="ARBA00023229"/>
    </source>
</evidence>
<feature type="binding site" evidence="10">
    <location>
        <begin position="115"/>
        <end position="117"/>
    </location>
    <ligand>
        <name>thiamine diphosphate</name>
        <dbReference type="ChEBI" id="CHEBI:58937"/>
    </ligand>
</feature>
<dbReference type="InterPro" id="IPR009014">
    <property type="entry name" value="Transketo_C/PFOR_II"/>
</dbReference>
<dbReference type="InterPro" id="IPR020826">
    <property type="entry name" value="Transketolase_BS"/>
</dbReference>
<evidence type="ECO:0000256" key="2">
    <source>
        <dbReference type="ARBA" id="ARBA00011081"/>
    </source>
</evidence>
<keyword evidence="4 10" id="KW-0808">Transferase</keyword>
<keyword evidence="8 10" id="KW-0786">Thiamine pyrophosphate</keyword>
<keyword evidence="6 10" id="KW-0460">Magnesium</keyword>
<dbReference type="EMBL" id="JAAZON010000369">
    <property type="protein sequence ID" value="NMC63156.1"/>
    <property type="molecule type" value="Genomic_DNA"/>
</dbReference>
<comment type="pathway">
    <text evidence="1 10">Metabolic intermediate biosynthesis; 1-deoxy-D-xylulose 5-phosphate biosynthesis; 1-deoxy-D-xylulose 5-phosphate from D-glyceraldehyde 3-phosphate and pyruvate: step 1/1.</text>
</comment>
<dbReference type="SUPFAM" id="SSF52922">
    <property type="entry name" value="TK C-terminal domain-like"/>
    <property type="match status" value="1"/>
</dbReference>
<feature type="domain" description="Transketolase-like pyrimidine-binding" evidence="11">
    <location>
        <begin position="318"/>
        <end position="482"/>
    </location>
</feature>
<dbReference type="InterPro" id="IPR005475">
    <property type="entry name" value="Transketolase-like_Pyr-bd"/>
</dbReference>
<comment type="function">
    <text evidence="10">Catalyzes the acyloin condensation reaction between C atoms 2 and 3 of pyruvate and glyceraldehyde 3-phosphate to yield 1-deoxy-D-xylulose-5-phosphate (DXP).</text>
</comment>
<evidence type="ECO:0000256" key="4">
    <source>
        <dbReference type="ARBA" id="ARBA00022679"/>
    </source>
</evidence>
<dbReference type="InterPro" id="IPR005477">
    <property type="entry name" value="Dxylulose-5-P_synthase"/>
</dbReference>
<name>A0A7X9FRU2_9DELT</name>
<keyword evidence="5 10" id="KW-0479">Metal-binding</keyword>
<feature type="binding site" evidence="10">
    <location>
        <position position="74"/>
    </location>
    <ligand>
        <name>thiamine diphosphate</name>
        <dbReference type="ChEBI" id="CHEBI:58937"/>
    </ligand>
</feature>
<dbReference type="Pfam" id="PF02779">
    <property type="entry name" value="Transket_pyr"/>
    <property type="match status" value="1"/>
</dbReference>
<dbReference type="FunFam" id="3.40.50.970:FF:000005">
    <property type="entry name" value="1-deoxy-D-xylulose-5-phosphate synthase"/>
    <property type="match status" value="1"/>
</dbReference>
<feature type="binding site" evidence="10">
    <location>
        <begin position="147"/>
        <end position="148"/>
    </location>
    <ligand>
        <name>thiamine diphosphate</name>
        <dbReference type="ChEBI" id="CHEBI:58937"/>
    </ligand>
</feature>
<dbReference type="PROSITE" id="PS00801">
    <property type="entry name" value="TRANSKETOLASE_1"/>
    <property type="match status" value="1"/>
</dbReference>
<comment type="cofactor">
    <cofactor evidence="10">
        <name>Mg(2+)</name>
        <dbReference type="ChEBI" id="CHEBI:18420"/>
    </cofactor>
    <text evidence="10">Binds 1 Mg(2+) ion per subunit.</text>
</comment>
<comment type="similarity">
    <text evidence="2 10">Belongs to the transketolase family. DXPS subfamily.</text>
</comment>
<comment type="caution">
    <text evidence="12">The sequence shown here is derived from an EMBL/GenBank/DDBJ whole genome shotgun (WGS) entry which is preliminary data.</text>
</comment>
<dbReference type="GO" id="GO:0016114">
    <property type="term" value="P:terpenoid biosynthetic process"/>
    <property type="evidence" value="ECO:0007669"/>
    <property type="project" value="UniProtKB-UniRule"/>
</dbReference>
<dbReference type="GO" id="GO:0019288">
    <property type="term" value="P:isopentenyl diphosphate biosynthetic process, methylerythritol 4-phosphate pathway"/>
    <property type="evidence" value="ECO:0007669"/>
    <property type="project" value="TreeGrafter"/>
</dbReference>
<organism evidence="12 13">
    <name type="scientific">SAR324 cluster bacterium</name>
    <dbReference type="NCBI Taxonomy" id="2024889"/>
    <lineage>
        <taxon>Bacteria</taxon>
        <taxon>Deltaproteobacteria</taxon>
        <taxon>SAR324 cluster</taxon>
    </lineage>
</organism>
<keyword evidence="9 10" id="KW-0414">Isoprene biosynthesis</keyword>
<comment type="catalytic activity">
    <reaction evidence="10">
        <text>D-glyceraldehyde 3-phosphate + pyruvate + H(+) = 1-deoxy-D-xylulose 5-phosphate + CO2</text>
        <dbReference type="Rhea" id="RHEA:12605"/>
        <dbReference type="ChEBI" id="CHEBI:15361"/>
        <dbReference type="ChEBI" id="CHEBI:15378"/>
        <dbReference type="ChEBI" id="CHEBI:16526"/>
        <dbReference type="ChEBI" id="CHEBI:57792"/>
        <dbReference type="ChEBI" id="CHEBI:59776"/>
        <dbReference type="EC" id="2.2.1.7"/>
    </reaction>
</comment>
<accession>A0A7X9FRU2</accession>
<dbReference type="InterPro" id="IPR033248">
    <property type="entry name" value="Transketolase_C"/>
</dbReference>
<dbReference type="AlphaFoldDB" id="A0A7X9FRU2"/>
<feature type="binding site" evidence="10">
    <location>
        <position position="176"/>
    </location>
    <ligand>
        <name>Mg(2+)</name>
        <dbReference type="ChEBI" id="CHEBI:18420"/>
    </ligand>
</feature>
<dbReference type="NCBIfam" id="TIGR00204">
    <property type="entry name" value="dxs"/>
    <property type="match status" value="1"/>
</dbReference>
<dbReference type="NCBIfam" id="NF003933">
    <property type="entry name" value="PRK05444.2-2"/>
    <property type="match status" value="1"/>
</dbReference>
<dbReference type="Gene3D" id="3.40.50.970">
    <property type="match status" value="2"/>
</dbReference>
<comment type="cofactor">
    <cofactor evidence="10">
        <name>thiamine diphosphate</name>
        <dbReference type="ChEBI" id="CHEBI:58937"/>
    </cofactor>
    <text evidence="10">Binds 1 thiamine pyrophosphate per subunit.</text>
</comment>
<evidence type="ECO:0000313" key="13">
    <source>
        <dbReference type="Proteomes" id="UP000524246"/>
    </source>
</evidence>
<sequence length="635" mass="69874">MKKILDTLTLPEDLRGLSLVELEQLCEELRDELIDSVSSTGGHFASSLGATEISVALHHVFNTPCDKLVWDVGHQAYVHKMLTGRRNLIKDIRKAGGISGFLKRNESKFDSFGAGHAGTSISAAVGMAVALQHNNQKNYVVAIIGDASISNGMAFEALNHAGALGLKRLIVVLNDNEMSISPNVGALSRIFSKVVTSKASTKARKQIKILRDKGYVPEIVYKTLDRWEEATQSFFCHPAMLFENFGFRYIGPIDGHNMGELIHSLEAAKEQDVPVLVHAVTTKGKGYRPAEENPIEWHGVTPFNREAGTFITSNKSLPSFTQIFGDTLVSLCKDNPNLIGITAAMPNGTGLDRLAKEVPNSFFDVGICEQHAVTFAAGLACEGFHPVCAIYSTFLQRAYDQILHDVCIQNLPVIFAIDRAGVVGNDGETHQGVFDISYLRSIPNMTIMSPKDENELRHMLFTAVQYNGPIALRYPRGASLGVDLDKELKALEIGKAEIVRRGHDVLFICFGPMLRYAQEVASRLEAEIGVTSTLINARFAKPLDEELLEKEIPNYEIVCTIEDNTILGGFGSAVLEFINRENINTQSTIRLFGVIDSFLPHASQSEQHKICGCDSESIYRNLRKDLRSRKIAVVG</sequence>
<reference evidence="12 13" key="1">
    <citation type="journal article" date="2020" name="Biotechnol. Biofuels">
        <title>New insights from the biogas microbiome by comprehensive genome-resolved metagenomics of nearly 1600 species originating from multiple anaerobic digesters.</title>
        <authorList>
            <person name="Campanaro S."/>
            <person name="Treu L."/>
            <person name="Rodriguez-R L.M."/>
            <person name="Kovalovszki A."/>
            <person name="Ziels R.M."/>
            <person name="Maus I."/>
            <person name="Zhu X."/>
            <person name="Kougias P.G."/>
            <person name="Basile A."/>
            <person name="Luo G."/>
            <person name="Schluter A."/>
            <person name="Konstantinidis K.T."/>
            <person name="Angelidaki I."/>
        </authorList>
    </citation>
    <scope>NUCLEOTIDE SEQUENCE [LARGE SCALE GENOMIC DNA]</scope>
    <source>
        <strain evidence="12">AS27yjCOA_65</strain>
    </source>
</reference>
<dbReference type="CDD" id="cd07033">
    <property type="entry name" value="TPP_PYR_DXS_TK_like"/>
    <property type="match status" value="1"/>
</dbReference>
<dbReference type="Pfam" id="PF13292">
    <property type="entry name" value="DXP_synthase_N"/>
    <property type="match status" value="1"/>
</dbReference>
<evidence type="ECO:0000256" key="6">
    <source>
        <dbReference type="ARBA" id="ARBA00022842"/>
    </source>
</evidence>
<dbReference type="GO" id="GO:0009228">
    <property type="term" value="P:thiamine biosynthetic process"/>
    <property type="evidence" value="ECO:0007669"/>
    <property type="project" value="UniProtKB-UniRule"/>
</dbReference>
<dbReference type="EC" id="2.2.1.7" evidence="10"/>
<dbReference type="PANTHER" id="PTHR43322">
    <property type="entry name" value="1-D-DEOXYXYLULOSE 5-PHOSPHATE SYNTHASE-RELATED"/>
    <property type="match status" value="1"/>
</dbReference>
<protein>
    <recommendedName>
        <fullName evidence="10">1-deoxy-D-xylulose-5-phosphate synthase</fullName>
        <ecNumber evidence="10">2.2.1.7</ecNumber>
    </recommendedName>
    <alternativeName>
        <fullName evidence="10">1-deoxyxylulose-5-phosphate synthase</fullName>
        <shortName evidence="10">DXP synthase</shortName>
        <shortName evidence="10">DXPS</shortName>
    </alternativeName>
</protein>
<evidence type="ECO:0000256" key="1">
    <source>
        <dbReference type="ARBA" id="ARBA00004980"/>
    </source>
</evidence>
<dbReference type="GO" id="GO:0008661">
    <property type="term" value="F:1-deoxy-D-xylulose-5-phosphate synthase activity"/>
    <property type="evidence" value="ECO:0007669"/>
    <property type="project" value="UniProtKB-UniRule"/>
</dbReference>
<gene>
    <name evidence="10" type="primary">dxs</name>
    <name evidence="12" type="ORF">GYA55_08300</name>
</gene>
<dbReference type="InterPro" id="IPR049557">
    <property type="entry name" value="Transketolase_CS"/>
</dbReference>
<evidence type="ECO:0000256" key="7">
    <source>
        <dbReference type="ARBA" id="ARBA00022977"/>
    </source>
</evidence>